<dbReference type="Proteomes" id="UP000321479">
    <property type="component" value="Chromosome"/>
</dbReference>
<proteinExistence type="predicted"/>
<feature type="transmembrane region" description="Helical" evidence="1">
    <location>
        <begin position="63"/>
        <end position="82"/>
    </location>
</feature>
<feature type="transmembrane region" description="Helical" evidence="1">
    <location>
        <begin position="37"/>
        <end position="56"/>
    </location>
</feature>
<evidence type="ECO:0000313" key="2">
    <source>
        <dbReference type="EMBL" id="QEC63515.1"/>
    </source>
</evidence>
<reference evidence="2 3" key="1">
    <citation type="journal article" date="2017" name="Curr. Microbiol.">
        <title>Mucilaginibacter ginsenosidivorans sp. nov., Isolated from Soil of Ginseng Field.</title>
        <authorList>
            <person name="Kim M.M."/>
            <person name="Siddiqi M.Z."/>
            <person name="Im W.T."/>
        </authorList>
    </citation>
    <scope>NUCLEOTIDE SEQUENCE [LARGE SCALE GENOMIC DNA]</scope>
    <source>
        <strain evidence="2 3">Gsoil 3017</strain>
    </source>
</reference>
<dbReference type="AlphaFoldDB" id="A0A5B8UXU9"/>
<name>A0A5B8UXU9_9SPHI</name>
<evidence type="ECO:0000313" key="3">
    <source>
        <dbReference type="Proteomes" id="UP000321479"/>
    </source>
</evidence>
<keyword evidence="1" id="KW-0812">Transmembrane</keyword>
<dbReference type="RefSeq" id="WP_147032090.1">
    <property type="nucleotide sequence ID" value="NZ_CP042436.1"/>
</dbReference>
<feature type="transmembrane region" description="Helical" evidence="1">
    <location>
        <begin position="102"/>
        <end position="123"/>
    </location>
</feature>
<dbReference type="EMBL" id="CP042436">
    <property type="protein sequence ID" value="QEC63515.1"/>
    <property type="molecule type" value="Genomic_DNA"/>
</dbReference>
<organism evidence="2 3">
    <name type="scientific">Mucilaginibacter ginsenosidivorans</name>
    <dbReference type="NCBI Taxonomy" id="398053"/>
    <lineage>
        <taxon>Bacteria</taxon>
        <taxon>Pseudomonadati</taxon>
        <taxon>Bacteroidota</taxon>
        <taxon>Sphingobacteriia</taxon>
        <taxon>Sphingobacteriales</taxon>
        <taxon>Sphingobacteriaceae</taxon>
        <taxon>Mucilaginibacter</taxon>
    </lineage>
</organism>
<gene>
    <name evidence="2" type="ORF">FRZ54_13315</name>
</gene>
<keyword evidence="1" id="KW-0472">Membrane</keyword>
<accession>A0A5B8UXU9</accession>
<protein>
    <submittedName>
        <fullName evidence="2">DUF2809 domain-containing protein</fullName>
    </submittedName>
</protein>
<feature type="transmembrane region" description="Helical" evidence="1">
    <location>
        <begin position="12"/>
        <end position="31"/>
    </location>
</feature>
<dbReference type="OrthoDB" id="5360192at2"/>
<dbReference type="Pfam" id="PF10990">
    <property type="entry name" value="DUF2809"/>
    <property type="match status" value="1"/>
</dbReference>
<keyword evidence="3" id="KW-1185">Reference proteome</keyword>
<sequence length="133" mass="14989">MKKIQFGFFKTYFEAAILLFFTELLIARFAHDSIIRPYGGDLLVVVLIYCSVKSFVNMPVAPATLAVLLFAYAVEITQYFHLIRRLGWEHSTLACQVLGSSFSFADMLLYTIGAMLIITVENIRPAGKRVSKV</sequence>
<dbReference type="InterPro" id="IPR021257">
    <property type="entry name" value="DUF2809"/>
</dbReference>
<evidence type="ECO:0000256" key="1">
    <source>
        <dbReference type="SAM" id="Phobius"/>
    </source>
</evidence>
<keyword evidence="1" id="KW-1133">Transmembrane helix</keyword>
<dbReference type="KEGG" id="mgin:FRZ54_13315"/>